<feature type="domain" description="G-protein coupled receptors family 1 profile" evidence="19">
    <location>
        <begin position="422"/>
        <end position="681"/>
    </location>
</feature>
<dbReference type="PANTHER" id="PTHR44329:SF288">
    <property type="entry name" value="MITOGEN-ACTIVATED PROTEIN KINASE KINASE KINASE 20"/>
    <property type="match status" value="1"/>
</dbReference>
<feature type="domain" description="RING-type" evidence="18">
    <location>
        <begin position="1052"/>
        <end position="1089"/>
    </location>
</feature>
<dbReference type="Gene3D" id="1.10.510.10">
    <property type="entry name" value="Transferase(Phosphotransferase) domain 1"/>
    <property type="match status" value="1"/>
</dbReference>
<evidence type="ECO:0000256" key="5">
    <source>
        <dbReference type="ARBA" id="ARBA00022723"/>
    </source>
</evidence>
<dbReference type="InterPro" id="IPR017907">
    <property type="entry name" value="Znf_RING_CS"/>
</dbReference>
<feature type="transmembrane region" description="Helical" evidence="16">
    <location>
        <begin position="520"/>
        <end position="541"/>
    </location>
</feature>
<dbReference type="InterPro" id="IPR017441">
    <property type="entry name" value="Protein_kinase_ATP_BS"/>
</dbReference>
<feature type="region of interest" description="Disordered" evidence="15">
    <location>
        <begin position="370"/>
        <end position="399"/>
    </location>
</feature>
<feature type="compositionally biased region" description="Low complexity" evidence="15">
    <location>
        <begin position="134"/>
        <end position="144"/>
    </location>
</feature>
<evidence type="ECO:0000256" key="4">
    <source>
        <dbReference type="ARBA" id="ARBA00022692"/>
    </source>
</evidence>
<evidence type="ECO:0000256" key="8">
    <source>
        <dbReference type="ARBA" id="ARBA00022777"/>
    </source>
</evidence>
<dbReference type="GO" id="GO:0004674">
    <property type="term" value="F:protein serine/threonine kinase activity"/>
    <property type="evidence" value="ECO:0007669"/>
    <property type="project" value="UniProtKB-KW"/>
</dbReference>
<dbReference type="PROSITE" id="PS50089">
    <property type="entry name" value="ZF_RING_2"/>
    <property type="match status" value="1"/>
</dbReference>
<evidence type="ECO:0000259" key="19">
    <source>
        <dbReference type="PROSITE" id="PS50262"/>
    </source>
</evidence>
<keyword evidence="8" id="KW-0418">Kinase</keyword>
<feature type="binding site" evidence="14">
    <location>
        <position position="743"/>
    </location>
    <ligand>
        <name>ATP</name>
        <dbReference type="ChEBI" id="CHEBI:30616"/>
    </ligand>
</feature>
<dbReference type="PROSITE" id="PS50262">
    <property type="entry name" value="G_PROTEIN_RECEP_F1_2"/>
    <property type="match status" value="1"/>
</dbReference>
<feature type="compositionally biased region" description="Basic and acidic residues" evidence="15">
    <location>
        <begin position="94"/>
        <end position="104"/>
    </location>
</feature>
<feature type="compositionally biased region" description="Basic and acidic residues" evidence="15">
    <location>
        <begin position="145"/>
        <end position="165"/>
    </location>
</feature>
<dbReference type="PROSITE" id="PS00108">
    <property type="entry name" value="PROTEIN_KINASE_ST"/>
    <property type="match status" value="1"/>
</dbReference>
<keyword evidence="6 14" id="KW-0547">Nucleotide-binding</keyword>
<feature type="region of interest" description="Disordered" evidence="15">
    <location>
        <begin position="1"/>
        <end position="260"/>
    </location>
</feature>
<gene>
    <name evidence="20" type="ORF">PC118_g2001</name>
</gene>
<keyword evidence="2" id="KW-0723">Serine/threonine-protein kinase</keyword>
<dbReference type="PANTHER" id="PTHR44329">
    <property type="entry name" value="SERINE/THREONINE-PROTEIN KINASE TNNI3K-RELATED"/>
    <property type="match status" value="1"/>
</dbReference>
<dbReference type="Gene3D" id="3.30.40.10">
    <property type="entry name" value="Zinc/RING finger domain, C3HC4 (zinc finger)"/>
    <property type="match status" value="1"/>
</dbReference>
<evidence type="ECO:0000256" key="16">
    <source>
        <dbReference type="SAM" id="Phobius"/>
    </source>
</evidence>
<evidence type="ECO:0000256" key="14">
    <source>
        <dbReference type="PROSITE-ProRule" id="PRU10141"/>
    </source>
</evidence>
<feature type="transmembrane region" description="Helical" evidence="16">
    <location>
        <begin position="657"/>
        <end position="678"/>
    </location>
</feature>
<evidence type="ECO:0000256" key="10">
    <source>
        <dbReference type="ARBA" id="ARBA00022840"/>
    </source>
</evidence>
<dbReference type="InterPro" id="IPR001841">
    <property type="entry name" value="Znf_RING"/>
</dbReference>
<dbReference type="InterPro" id="IPR051681">
    <property type="entry name" value="Ser/Thr_Kinases-Pseudokinases"/>
</dbReference>
<keyword evidence="11 16" id="KW-1133">Transmembrane helix</keyword>
<evidence type="ECO:0000313" key="21">
    <source>
        <dbReference type="Proteomes" id="UP000697107"/>
    </source>
</evidence>
<evidence type="ECO:0000256" key="11">
    <source>
        <dbReference type="ARBA" id="ARBA00022989"/>
    </source>
</evidence>
<comment type="subcellular location">
    <subcellularLocation>
        <location evidence="1">Membrane</location>
    </subcellularLocation>
</comment>
<dbReference type="GO" id="GO:0016020">
    <property type="term" value="C:membrane"/>
    <property type="evidence" value="ECO:0007669"/>
    <property type="project" value="UniProtKB-SubCell"/>
</dbReference>
<feature type="transmembrane region" description="Helical" evidence="16">
    <location>
        <begin position="625"/>
        <end position="645"/>
    </location>
</feature>
<dbReference type="CDD" id="cd00637">
    <property type="entry name" value="7tm_classA_rhodopsin-like"/>
    <property type="match status" value="1"/>
</dbReference>
<feature type="transmembrane region" description="Helical" evidence="16">
    <location>
        <begin position="585"/>
        <end position="604"/>
    </location>
</feature>
<reference evidence="20" key="1">
    <citation type="submission" date="2018-10" db="EMBL/GenBank/DDBJ databases">
        <title>Effector identification in a new, highly contiguous assembly of the strawberry crown rot pathogen Phytophthora cactorum.</title>
        <authorList>
            <person name="Armitage A.D."/>
            <person name="Nellist C.F."/>
            <person name="Bates H."/>
            <person name="Vickerstaff R.J."/>
            <person name="Harrison R.J."/>
        </authorList>
    </citation>
    <scope>NUCLEOTIDE SEQUENCE</scope>
    <source>
        <strain evidence="20">P415</strain>
    </source>
</reference>
<dbReference type="Pfam" id="PF13923">
    <property type="entry name" value="zf-C3HC4_2"/>
    <property type="match status" value="1"/>
</dbReference>
<dbReference type="Gene3D" id="1.20.1070.10">
    <property type="entry name" value="Rhodopsin 7-helix transmembrane proteins"/>
    <property type="match status" value="1"/>
</dbReference>
<dbReference type="SUPFAM" id="SSF56112">
    <property type="entry name" value="Protein kinase-like (PK-like)"/>
    <property type="match status" value="1"/>
</dbReference>
<keyword evidence="10 14" id="KW-0067">ATP-binding</keyword>
<dbReference type="InterPro" id="IPR008271">
    <property type="entry name" value="Ser/Thr_kinase_AS"/>
</dbReference>
<feature type="transmembrane region" description="Helical" evidence="16">
    <location>
        <begin position="409"/>
        <end position="431"/>
    </location>
</feature>
<dbReference type="SMART" id="SM00184">
    <property type="entry name" value="RING"/>
    <property type="match status" value="1"/>
</dbReference>
<dbReference type="InterPro" id="IPR001245">
    <property type="entry name" value="Ser-Thr/Tyr_kinase_cat_dom"/>
</dbReference>
<dbReference type="InterPro" id="IPR011009">
    <property type="entry name" value="Kinase-like_dom_sf"/>
</dbReference>
<dbReference type="EMBL" id="RCML01000027">
    <property type="protein sequence ID" value="KAG2997333.1"/>
    <property type="molecule type" value="Genomic_DNA"/>
</dbReference>
<feature type="compositionally biased region" description="Low complexity" evidence="15">
    <location>
        <begin position="224"/>
        <end position="236"/>
    </location>
</feature>
<dbReference type="GO" id="GO:0005524">
    <property type="term" value="F:ATP binding"/>
    <property type="evidence" value="ECO:0007669"/>
    <property type="project" value="UniProtKB-UniRule"/>
</dbReference>
<proteinExistence type="predicted"/>
<dbReference type="InterPro" id="IPR013083">
    <property type="entry name" value="Znf_RING/FYVE/PHD"/>
</dbReference>
<dbReference type="Proteomes" id="UP000697107">
    <property type="component" value="Unassembled WGS sequence"/>
</dbReference>
<evidence type="ECO:0000256" key="12">
    <source>
        <dbReference type="ARBA" id="ARBA00023136"/>
    </source>
</evidence>
<feature type="region of interest" description="Disordered" evidence="15">
    <location>
        <begin position="322"/>
        <end position="342"/>
    </location>
</feature>
<dbReference type="InterPro" id="IPR000719">
    <property type="entry name" value="Prot_kinase_dom"/>
</dbReference>
<dbReference type="CDD" id="cd16531">
    <property type="entry name" value="RING-HC_RING1-like"/>
    <property type="match status" value="1"/>
</dbReference>
<feature type="compositionally biased region" description="Low complexity" evidence="15">
    <location>
        <begin position="50"/>
        <end position="74"/>
    </location>
</feature>
<evidence type="ECO:0000259" key="18">
    <source>
        <dbReference type="PROSITE" id="PS50089"/>
    </source>
</evidence>
<evidence type="ECO:0000313" key="20">
    <source>
        <dbReference type="EMBL" id="KAG2997333.1"/>
    </source>
</evidence>
<evidence type="ECO:0000256" key="15">
    <source>
        <dbReference type="SAM" id="MobiDB-lite"/>
    </source>
</evidence>
<protein>
    <submittedName>
        <fullName evidence="20">Uncharacterized protein</fullName>
    </submittedName>
</protein>
<dbReference type="SMART" id="SM00220">
    <property type="entry name" value="S_TKc"/>
    <property type="match status" value="1"/>
</dbReference>
<keyword evidence="7 13" id="KW-0863">Zinc-finger</keyword>
<evidence type="ECO:0000256" key="3">
    <source>
        <dbReference type="ARBA" id="ARBA00022679"/>
    </source>
</evidence>
<feature type="compositionally biased region" description="Low complexity" evidence="15">
    <location>
        <begin position="166"/>
        <end position="179"/>
    </location>
</feature>
<keyword evidence="5" id="KW-0479">Metal-binding</keyword>
<dbReference type="SUPFAM" id="SSF81321">
    <property type="entry name" value="Family A G protein-coupled receptor-like"/>
    <property type="match status" value="1"/>
</dbReference>
<dbReference type="VEuPathDB" id="FungiDB:PC110_g5362"/>
<dbReference type="PROSITE" id="PS50011">
    <property type="entry name" value="PROTEIN_KINASE_DOM"/>
    <property type="match status" value="1"/>
</dbReference>
<dbReference type="PROSITE" id="PS00107">
    <property type="entry name" value="PROTEIN_KINASE_ATP"/>
    <property type="match status" value="1"/>
</dbReference>
<name>A0A8T1GL70_9STRA</name>
<keyword evidence="12 16" id="KW-0472">Membrane</keyword>
<dbReference type="InterPro" id="IPR017452">
    <property type="entry name" value="GPCR_Rhodpsn_7TM"/>
</dbReference>
<evidence type="ECO:0000256" key="7">
    <source>
        <dbReference type="ARBA" id="ARBA00022771"/>
    </source>
</evidence>
<feature type="domain" description="Protein kinase" evidence="17">
    <location>
        <begin position="705"/>
        <end position="1020"/>
    </location>
</feature>
<feature type="compositionally biased region" description="Polar residues" evidence="15">
    <location>
        <begin position="29"/>
        <end position="39"/>
    </location>
</feature>
<keyword evidence="4 16" id="KW-0812">Transmembrane</keyword>
<accession>A0A8T1GL70</accession>
<evidence type="ECO:0000256" key="2">
    <source>
        <dbReference type="ARBA" id="ARBA00022527"/>
    </source>
</evidence>
<comment type="caution">
    <text evidence="20">The sequence shown here is derived from an EMBL/GenBank/DDBJ whole genome shotgun (WGS) entry which is preliminary data.</text>
</comment>
<feature type="transmembrane region" description="Helical" evidence="16">
    <location>
        <begin position="289"/>
        <end position="311"/>
    </location>
</feature>
<dbReference type="VEuPathDB" id="FungiDB:PC110_g5361"/>
<feature type="compositionally biased region" description="Basic and acidic residues" evidence="15">
    <location>
        <begin position="206"/>
        <end position="217"/>
    </location>
</feature>
<evidence type="ECO:0000256" key="1">
    <source>
        <dbReference type="ARBA" id="ARBA00004370"/>
    </source>
</evidence>
<evidence type="ECO:0000256" key="13">
    <source>
        <dbReference type="PROSITE-ProRule" id="PRU00175"/>
    </source>
</evidence>
<feature type="transmembrane region" description="Helical" evidence="16">
    <location>
        <begin position="443"/>
        <end position="462"/>
    </location>
</feature>
<feature type="compositionally biased region" description="Acidic residues" evidence="15">
    <location>
        <begin position="379"/>
        <end position="399"/>
    </location>
</feature>
<feature type="compositionally biased region" description="Basic and acidic residues" evidence="15">
    <location>
        <begin position="180"/>
        <end position="190"/>
    </location>
</feature>
<dbReference type="GO" id="GO:0008270">
    <property type="term" value="F:zinc ion binding"/>
    <property type="evidence" value="ECO:0007669"/>
    <property type="project" value="UniProtKB-KW"/>
</dbReference>
<keyword evidence="9" id="KW-0862">Zinc</keyword>
<dbReference type="PROSITE" id="PS00518">
    <property type="entry name" value="ZF_RING_1"/>
    <property type="match status" value="1"/>
</dbReference>
<keyword evidence="3" id="KW-0808">Transferase</keyword>
<evidence type="ECO:0000259" key="17">
    <source>
        <dbReference type="PROSITE" id="PS50011"/>
    </source>
</evidence>
<organism evidence="20 21">
    <name type="scientific">Phytophthora cactorum</name>
    <dbReference type="NCBI Taxonomy" id="29920"/>
    <lineage>
        <taxon>Eukaryota</taxon>
        <taxon>Sar</taxon>
        <taxon>Stramenopiles</taxon>
        <taxon>Oomycota</taxon>
        <taxon>Peronosporomycetes</taxon>
        <taxon>Peronosporales</taxon>
        <taxon>Peronosporaceae</taxon>
        <taxon>Phytophthora</taxon>
    </lineage>
</organism>
<sequence length="1301" mass="145158">MASVAAPDKRRRKKPRPPPPLLPLESRSSDFPTGLSESSVVPELPVTFDMSANSNASTASEMTSTSSTSASSSSRGVKWWKRVTGMRPKRRRTASREEDRRSLDQEMYVRSILESYASSMSSRDRYSTSNPQFSVDDSSSNSSKKSSERVSRRRREERDKADTHDVTTTTITTTTTTATDSDRREDRDSDSPAYMAHFTPNGDTAQDEHRVDMDNHTQPHLTAGVPGLSSGSSPGPYDDVLDDGPFAPSSVSDDEDRNRRRLRRRMKIEAMRARLLEKNQHRARARKKMCIFIACIGVTLTAFVVAAVLIARVGVEIQTNSLESSTNTTTTNSSSSNSSSGSGSVLVITSGSIGSEADLSLTNSGATAFDGSSESAAADSEDDSDDDSAWSASDSDDDDDSSIYSNTYTYIHCILMVLSLWMSLVVVIMHVTFRSFRTYSHPFVLELSCVQCGYWITSLLRVMLETSSLSDMTYLLFCMFECFFNFAQISFTCAIAFNMYRSVVSYADVLMDSQSAKRRYHRYTMNVLLLSVVAAVTLALVGSRSGDTYDYYDNDESESGSSSATEEEILDEETFSPCLYPTCRLILYVYYPLLAFAFNFIFYVRFKRTIGESYPTSATGRLNKVARSYLIVFFVCWGSLIILTALKVADSSNVPTIASFVMQSIFDILGVCTAAITFTNFHRCRKAFDFGLSLKAIDPNSIEFDDPVNIVGEGTFAIVLKARWRQGGYIDGSVSRSIEVAVKTFKHAQMECLEHIKEEAYLSSKLVHPCVMMTYGCYTSGINLYIVYEYLGGGTLQDLIDANRNPPFSYERGLRYAHMIAVGMRFLHGLPVPIVHRDLKPLNCIFDSEQEMLKVADFGESRLLRTRDVVAPRPNFFPSADVTVQMTTNIGSACWAAPEVLKDEATSEYSVKIDVYSFGVICWQLYTCAVPYADIPGSVLAVAEAVLSGLEVTSAEGKPCVVKMKVNCLESATAALEQSPPQNPYTFTREDYDNLVASTPNCQISKRSKYEEIDLVHDCTLFDIYRQPRAPVTDPNATKTLSVRQLNDAFKCPICQGIIKETMVVMDCLHRFCGECISIAIRQSKRECPCMHIPSKCSLRPDTNFDARIRMIWPNSSATRTKSLSNSTRPDILITPRWRTHNRRRLKKSAARLMALLVTLLRRLLLLRTTNQLAKSPRTAQRAQPGAHTVTTSPKLKIRHVKKHLAALLKLDKYDNMCIVLPTVNCTLSGLSKSAKARKSSIRQDLQCDQELEDFVTLKDMYEQYGMGTAWELRLLYHFSQGTIVNGIATHCCNVQHRANS</sequence>
<evidence type="ECO:0000256" key="9">
    <source>
        <dbReference type="ARBA" id="ARBA00022833"/>
    </source>
</evidence>
<evidence type="ECO:0000256" key="6">
    <source>
        <dbReference type="ARBA" id="ARBA00022741"/>
    </source>
</evidence>
<dbReference type="SUPFAM" id="SSF57850">
    <property type="entry name" value="RING/U-box"/>
    <property type="match status" value="1"/>
</dbReference>
<dbReference type="Pfam" id="PF07714">
    <property type="entry name" value="PK_Tyr_Ser-Thr"/>
    <property type="match status" value="1"/>
</dbReference>
<feature type="transmembrane region" description="Helical" evidence="16">
    <location>
        <begin position="474"/>
        <end position="500"/>
    </location>
</feature>